<accession>K0WSX2</accession>
<dbReference type="HOGENOM" id="CLU_017295_2_1_10"/>
<gene>
    <name evidence="7" type="ORF">HMPREF9448_02516</name>
</gene>
<dbReference type="GO" id="GO:0008236">
    <property type="term" value="F:serine-type peptidase activity"/>
    <property type="evidence" value="ECO:0007669"/>
    <property type="project" value="UniProtKB-KW"/>
</dbReference>
<dbReference type="PATRIC" id="fig|742726.3.peg.2626"/>
<dbReference type="InterPro" id="IPR001478">
    <property type="entry name" value="PDZ"/>
</dbReference>
<dbReference type="CDD" id="cd07560">
    <property type="entry name" value="Peptidase_S41_CPP"/>
    <property type="match status" value="1"/>
</dbReference>
<dbReference type="GO" id="GO:0006508">
    <property type="term" value="P:proteolysis"/>
    <property type="evidence" value="ECO:0007669"/>
    <property type="project" value="UniProtKB-KW"/>
</dbReference>
<dbReference type="Gene3D" id="3.90.226.10">
    <property type="entry name" value="2-enoyl-CoA Hydratase, Chain A, domain 1"/>
    <property type="match status" value="1"/>
</dbReference>
<evidence type="ECO:0000256" key="5">
    <source>
        <dbReference type="RuleBase" id="RU004404"/>
    </source>
</evidence>
<evidence type="ECO:0000313" key="8">
    <source>
        <dbReference type="Proteomes" id="UP000006044"/>
    </source>
</evidence>
<keyword evidence="8" id="KW-1185">Reference proteome</keyword>
<dbReference type="GO" id="GO:0030288">
    <property type="term" value="C:outer membrane-bounded periplasmic space"/>
    <property type="evidence" value="ECO:0007669"/>
    <property type="project" value="TreeGrafter"/>
</dbReference>
<dbReference type="Pfam" id="PF22694">
    <property type="entry name" value="CtpB_N-like"/>
    <property type="match status" value="1"/>
</dbReference>
<dbReference type="GeneID" id="77849702"/>
<sequence length="530" mass="59877">MKRLFFIIFLPVIAVGAMWSQGQSEGMRKLSLADFAITNLYVDEVDENKLVEDAIRGMLDKLDPHSTYTTVEETREMNEPLQGNFSGVGIQFNMNKDTLYVIQTIVGGPSEKVGILAGDRIIAVNDTTIAGVKMKNTDIMKRLRGESGTVVRVTVLRKGVKEPIEFRIVRDKIPIYSIDASYMADKETGYIRVSRFAVTTDKEFSDAIKELKKKGMKNLIVDLQGNGGGFLTSAIAMADEFLADGQSIVYTEGRRSPRDDAFASKRGQFQKGKLVLLVDESSASASEILSGAIQDWDRGIIVGRRTFGKGLVQRPIPFPDGSMIRLTVARYYTPSGRSIQKPYDKGHEAYERELLDRFNHGELIYTDSIHFPDSLQFQTLKSKRTVYGGGGIMPDIFIPLDTTIYTDFHRDLLAKGVLNQYPVNYLDSHRKELTNKYKKVDQFVEEFAVTDDMLAELLKMGETEKVKYNEEQYRKSKGLIALQIKALIARDMFDTAAYFRVMNPRNPSFVKAMEIINDDLEYNRLLQPKS</sequence>
<dbReference type="SUPFAM" id="SSF50156">
    <property type="entry name" value="PDZ domain-like"/>
    <property type="match status" value="1"/>
</dbReference>
<comment type="caution">
    <text evidence="7">The sequence shown here is derived from an EMBL/GenBank/DDBJ whole genome shotgun (WGS) entry which is preliminary data.</text>
</comment>
<evidence type="ECO:0000259" key="6">
    <source>
        <dbReference type="PROSITE" id="PS50106"/>
    </source>
</evidence>
<dbReference type="SUPFAM" id="SSF52096">
    <property type="entry name" value="ClpP/crotonase"/>
    <property type="match status" value="1"/>
</dbReference>
<organism evidence="7 8">
    <name type="scientific">Barnesiella intestinihominis YIT 11860</name>
    <dbReference type="NCBI Taxonomy" id="742726"/>
    <lineage>
        <taxon>Bacteria</taxon>
        <taxon>Pseudomonadati</taxon>
        <taxon>Bacteroidota</taxon>
        <taxon>Bacteroidia</taxon>
        <taxon>Bacteroidales</taxon>
        <taxon>Barnesiellaceae</taxon>
        <taxon>Barnesiella</taxon>
    </lineage>
</organism>
<evidence type="ECO:0000256" key="1">
    <source>
        <dbReference type="ARBA" id="ARBA00009179"/>
    </source>
</evidence>
<dbReference type="InterPro" id="IPR004447">
    <property type="entry name" value="Peptidase_S41A"/>
</dbReference>
<dbReference type="FunFam" id="2.30.42.10:FF:000063">
    <property type="entry name" value="Peptidase, S41 family"/>
    <property type="match status" value="1"/>
</dbReference>
<dbReference type="Proteomes" id="UP000006044">
    <property type="component" value="Unassembled WGS sequence"/>
</dbReference>
<comment type="similarity">
    <text evidence="1 5">Belongs to the peptidase S41A family.</text>
</comment>
<dbReference type="SMART" id="SM00228">
    <property type="entry name" value="PDZ"/>
    <property type="match status" value="1"/>
</dbReference>
<evidence type="ECO:0000313" key="7">
    <source>
        <dbReference type="EMBL" id="EJZ62397.1"/>
    </source>
</evidence>
<reference evidence="7 8" key="1">
    <citation type="submission" date="2012-08" db="EMBL/GenBank/DDBJ databases">
        <title>The Genome Sequence of Barnesiella intestinihominis YIT 11860.</title>
        <authorList>
            <consortium name="The Broad Institute Genome Sequencing Platform"/>
            <person name="Earl A."/>
            <person name="Ward D."/>
            <person name="Feldgarden M."/>
            <person name="Gevers D."/>
            <person name="Morotomi M."/>
            <person name="Walker B."/>
            <person name="Young S.K."/>
            <person name="Zeng Q."/>
            <person name="Gargeya S."/>
            <person name="Fitzgerald M."/>
            <person name="Haas B."/>
            <person name="Abouelleil A."/>
            <person name="Alvarado L."/>
            <person name="Arachchi H.M."/>
            <person name="Berlin A.M."/>
            <person name="Chapman S.B."/>
            <person name="Goldberg J."/>
            <person name="Griggs A."/>
            <person name="Gujja S."/>
            <person name="Hansen M."/>
            <person name="Howarth C."/>
            <person name="Imamovic A."/>
            <person name="Larimer J."/>
            <person name="McCowen C."/>
            <person name="Montmayeur A."/>
            <person name="Murphy C."/>
            <person name="Neiman D."/>
            <person name="Pearson M."/>
            <person name="Priest M."/>
            <person name="Roberts A."/>
            <person name="Saif S."/>
            <person name="Shea T."/>
            <person name="Sisk P."/>
            <person name="Sykes S."/>
            <person name="Wortman J."/>
            <person name="Nusbaum C."/>
            <person name="Birren B."/>
        </authorList>
    </citation>
    <scope>NUCLEOTIDE SEQUENCE [LARGE SCALE GENOMIC DNA]</scope>
    <source>
        <strain evidence="7 8">YIT 11860</strain>
    </source>
</reference>
<dbReference type="GO" id="GO:0004175">
    <property type="term" value="F:endopeptidase activity"/>
    <property type="evidence" value="ECO:0007669"/>
    <property type="project" value="TreeGrafter"/>
</dbReference>
<dbReference type="EMBL" id="ADLE01000017">
    <property type="protein sequence ID" value="EJZ62397.1"/>
    <property type="molecule type" value="Genomic_DNA"/>
</dbReference>
<dbReference type="PROSITE" id="PS50106">
    <property type="entry name" value="PDZ"/>
    <property type="match status" value="1"/>
</dbReference>
<evidence type="ECO:0000256" key="3">
    <source>
        <dbReference type="ARBA" id="ARBA00022801"/>
    </source>
</evidence>
<proteinExistence type="inferred from homology"/>
<dbReference type="InterPro" id="IPR036034">
    <property type="entry name" value="PDZ_sf"/>
</dbReference>
<dbReference type="STRING" id="742726.HMPREF9448_02516"/>
<dbReference type="eggNOG" id="COG0793">
    <property type="taxonomic scope" value="Bacteria"/>
</dbReference>
<keyword evidence="2 5" id="KW-0645">Protease</keyword>
<dbReference type="CDD" id="cd06782">
    <property type="entry name" value="cpPDZ_CPP-like"/>
    <property type="match status" value="1"/>
</dbReference>
<dbReference type="PANTHER" id="PTHR32060:SF30">
    <property type="entry name" value="CARBOXY-TERMINAL PROCESSING PROTEASE CTPA"/>
    <property type="match status" value="1"/>
</dbReference>
<dbReference type="Pfam" id="PF03572">
    <property type="entry name" value="Peptidase_S41"/>
    <property type="match status" value="1"/>
</dbReference>
<keyword evidence="4 5" id="KW-0720">Serine protease</keyword>
<dbReference type="Gene3D" id="3.30.750.44">
    <property type="match status" value="1"/>
</dbReference>
<dbReference type="SMART" id="SM00245">
    <property type="entry name" value="TSPc"/>
    <property type="match status" value="1"/>
</dbReference>
<protein>
    <submittedName>
        <fullName evidence="7">C-terminal processing peptidase</fullName>
    </submittedName>
</protein>
<dbReference type="Pfam" id="PF13180">
    <property type="entry name" value="PDZ_2"/>
    <property type="match status" value="1"/>
</dbReference>
<evidence type="ECO:0000256" key="4">
    <source>
        <dbReference type="ARBA" id="ARBA00022825"/>
    </source>
</evidence>
<evidence type="ECO:0000256" key="2">
    <source>
        <dbReference type="ARBA" id="ARBA00022670"/>
    </source>
</evidence>
<dbReference type="InterPro" id="IPR055210">
    <property type="entry name" value="CtpA/B_N"/>
</dbReference>
<dbReference type="RefSeq" id="WP_008862897.1">
    <property type="nucleotide sequence ID" value="NZ_CAXSYG010000001.1"/>
</dbReference>
<dbReference type="InterPro" id="IPR005151">
    <property type="entry name" value="Tail-specific_protease"/>
</dbReference>
<dbReference type="OrthoDB" id="9812068at2"/>
<dbReference type="InterPro" id="IPR029045">
    <property type="entry name" value="ClpP/crotonase-like_dom_sf"/>
</dbReference>
<dbReference type="GO" id="GO:0007165">
    <property type="term" value="P:signal transduction"/>
    <property type="evidence" value="ECO:0007669"/>
    <property type="project" value="TreeGrafter"/>
</dbReference>
<feature type="domain" description="PDZ" evidence="6">
    <location>
        <begin position="74"/>
        <end position="159"/>
    </location>
</feature>
<dbReference type="Gene3D" id="2.30.42.10">
    <property type="match status" value="1"/>
</dbReference>
<dbReference type="NCBIfam" id="TIGR00225">
    <property type="entry name" value="prc"/>
    <property type="match status" value="1"/>
</dbReference>
<dbReference type="PANTHER" id="PTHR32060">
    <property type="entry name" value="TAIL-SPECIFIC PROTEASE"/>
    <property type="match status" value="1"/>
</dbReference>
<keyword evidence="3 5" id="KW-0378">Hydrolase</keyword>
<dbReference type="AlphaFoldDB" id="K0WSX2"/>
<name>K0WSX2_9BACT</name>